<proteinExistence type="predicted"/>
<sequence>MHRQRRRWPERRYDSKQPVGVYGYAATINDIKPCYAQLASAILRIAK</sequence>
<gene>
    <name evidence="1" type="ORF">V4C56_09830</name>
</gene>
<dbReference type="EMBL" id="JAZHGA010000005">
    <property type="protein sequence ID" value="MEM5339928.1"/>
    <property type="molecule type" value="Genomic_DNA"/>
</dbReference>
<protein>
    <submittedName>
        <fullName evidence="1">Uncharacterized protein</fullName>
    </submittedName>
</protein>
<accession>A0ABU9QZJ1</accession>
<comment type="caution">
    <text evidence="1">The sequence shown here is derived from an EMBL/GenBank/DDBJ whole genome shotgun (WGS) entry which is preliminary data.</text>
</comment>
<keyword evidence="2" id="KW-1185">Reference proteome</keyword>
<reference evidence="1 2" key="1">
    <citation type="submission" date="2024-01" db="EMBL/GenBank/DDBJ databases">
        <title>The diversity of rhizobia nodulating Mimosa spp. in eleven states of Brazil covering several biomes is determined by host plant, location, and edaphic factors.</title>
        <authorList>
            <person name="Rouws L."/>
            <person name="Barauna A."/>
            <person name="Beukes C."/>
            <person name="De Faria S.M."/>
            <person name="Gross E."/>
            <person name="Dos Reis Junior F.B."/>
            <person name="Simon M."/>
            <person name="Maluk M."/>
            <person name="Odee D.W."/>
            <person name="Kenicer G."/>
            <person name="Young J.P.W."/>
            <person name="Reis V.M."/>
            <person name="Zilli J."/>
            <person name="James E.K."/>
        </authorList>
    </citation>
    <scope>NUCLEOTIDE SEQUENCE [LARGE SCALE GENOMIC DNA]</scope>
    <source>
        <strain evidence="1 2">JPY530</strain>
    </source>
</reference>
<name>A0ABU9QZJ1_9BURK</name>
<dbReference type="Proteomes" id="UP001481677">
    <property type="component" value="Unassembled WGS sequence"/>
</dbReference>
<evidence type="ECO:0000313" key="1">
    <source>
        <dbReference type="EMBL" id="MEM5339928.1"/>
    </source>
</evidence>
<dbReference type="RefSeq" id="WP_167528675.1">
    <property type="nucleotide sequence ID" value="NZ_JAZHFZ010000019.1"/>
</dbReference>
<organism evidence="1 2">
    <name type="scientific">Paraburkholderia azotifigens</name>
    <dbReference type="NCBI Taxonomy" id="2057004"/>
    <lineage>
        <taxon>Bacteria</taxon>
        <taxon>Pseudomonadati</taxon>
        <taxon>Pseudomonadota</taxon>
        <taxon>Betaproteobacteria</taxon>
        <taxon>Burkholderiales</taxon>
        <taxon>Burkholderiaceae</taxon>
        <taxon>Paraburkholderia</taxon>
    </lineage>
</organism>
<evidence type="ECO:0000313" key="2">
    <source>
        <dbReference type="Proteomes" id="UP001481677"/>
    </source>
</evidence>